<protein>
    <submittedName>
        <fullName evidence="2">TAZ-type domain-containing protein</fullName>
    </submittedName>
</protein>
<evidence type="ECO:0000313" key="1">
    <source>
        <dbReference type="Proteomes" id="UP000095280"/>
    </source>
</evidence>
<dbReference type="Proteomes" id="UP000095280">
    <property type="component" value="Unplaced"/>
</dbReference>
<sequence>MSSAQPAANANRLDAYRSCCKRGCTNQQAAHLLHTCLHPPVPLPTEWICPKPDCGLVSRRLLDNPAVMLTPLPADSLCSCKSCHRVHQPNDQRFPVVAYCDKCNLRMCRNRLAAHVYDNCNGQVQHLPDPRPPAAGLQPAPELVSYPAVRQLQQAALQPGVLPLGFLSALSTKESRKTGRDTVQLPDE</sequence>
<reference evidence="2" key="1">
    <citation type="submission" date="2016-11" db="UniProtKB">
        <authorList>
            <consortium name="WormBaseParasite"/>
        </authorList>
    </citation>
    <scope>IDENTIFICATION</scope>
</reference>
<keyword evidence="1" id="KW-1185">Reference proteome</keyword>
<organism evidence="1 2">
    <name type="scientific">Macrostomum lignano</name>
    <dbReference type="NCBI Taxonomy" id="282301"/>
    <lineage>
        <taxon>Eukaryota</taxon>
        <taxon>Metazoa</taxon>
        <taxon>Spiralia</taxon>
        <taxon>Lophotrochozoa</taxon>
        <taxon>Platyhelminthes</taxon>
        <taxon>Rhabditophora</taxon>
        <taxon>Macrostomorpha</taxon>
        <taxon>Macrostomida</taxon>
        <taxon>Macrostomidae</taxon>
        <taxon>Macrostomum</taxon>
    </lineage>
</organism>
<evidence type="ECO:0000313" key="2">
    <source>
        <dbReference type="WBParaSite" id="maker-uti_cns_0004824-snap-gene-0.13-mRNA-1"/>
    </source>
</evidence>
<dbReference type="WBParaSite" id="maker-uti_cns_0004824-snap-gene-0.13-mRNA-1">
    <property type="protein sequence ID" value="maker-uti_cns_0004824-snap-gene-0.13-mRNA-1"/>
    <property type="gene ID" value="maker-uti_cns_0004824-snap-gene-0.13"/>
</dbReference>
<accession>A0A1I8H8D4</accession>
<dbReference type="AlphaFoldDB" id="A0A1I8H8D4"/>
<proteinExistence type="predicted"/>
<name>A0A1I8H8D4_9PLAT</name>